<comment type="caution">
    <text evidence="2">The sequence shown here is derived from an EMBL/GenBank/DDBJ whole genome shotgun (WGS) entry which is preliminary data.</text>
</comment>
<reference evidence="2 3" key="2">
    <citation type="submission" date="2020-05" db="EMBL/GenBank/DDBJ databases">
        <title>Draft genome sequence of Desulfovibrio sp. strainFSS-1.</title>
        <authorList>
            <person name="Shimoshige H."/>
            <person name="Kobayashi H."/>
            <person name="Maekawa T."/>
        </authorList>
    </citation>
    <scope>NUCLEOTIDE SEQUENCE [LARGE SCALE GENOMIC DNA]</scope>
    <source>
        <strain evidence="2 3">SIID29052-01</strain>
    </source>
</reference>
<dbReference type="InterPro" id="IPR002575">
    <property type="entry name" value="Aminoglycoside_PTrfase"/>
</dbReference>
<keyword evidence="3" id="KW-1185">Reference proteome</keyword>
<feature type="domain" description="Aminoglycoside phosphotransferase" evidence="1">
    <location>
        <begin position="45"/>
        <end position="253"/>
    </location>
</feature>
<organism evidence="2 3">
    <name type="scientific">Fundidesulfovibrio magnetotacticus</name>
    <dbReference type="NCBI Taxonomy" id="2730080"/>
    <lineage>
        <taxon>Bacteria</taxon>
        <taxon>Pseudomonadati</taxon>
        <taxon>Thermodesulfobacteriota</taxon>
        <taxon>Desulfovibrionia</taxon>
        <taxon>Desulfovibrionales</taxon>
        <taxon>Desulfovibrionaceae</taxon>
        <taxon>Fundidesulfovibrio</taxon>
    </lineage>
</organism>
<dbReference type="SUPFAM" id="SSF56112">
    <property type="entry name" value="Protein kinase-like (PK-like)"/>
    <property type="match status" value="1"/>
</dbReference>
<dbReference type="InterPro" id="IPR011009">
    <property type="entry name" value="Kinase-like_dom_sf"/>
</dbReference>
<evidence type="ECO:0000313" key="2">
    <source>
        <dbReference type="EMBL" id="GFK93034.1"/>
    </source>
</evidence>
<dbReference type="RefSeq" id="WP_173081643.1">
    <property type="nucleotide sequence ID" value="NZ_BLTE01000002.1"/>
</dbReference>
<evidence type="ECO:0000259" key="1">
    <source>
        <dbReference type="Pfam" id="PF01636"/>
    </source>
</evidence>
<reference evidence="2 3" key="1">
    <citation type="submission" date="2020-04" db="EMBL/GenBank/DDBJ databases">
        <authorList>
            <consortium name="Desulfovibrio sp. FSS-1 genome sequencing consortium"/>
            <person name="Shimoshige H."/>
            <person name="Kobayashi H."/>
            <person name="Maekawa T."/>
        </authorList>
    </citation>
    <scope>NUCLEOTIDE SEQUENCE [LARGE SCALE GENOMIC DNA]</scope>
    <source>
        <strain evidence="2 3">SIID29052-01</strain>
    </source>
</reference>
<dbReference type="Proteomes" id="UP000494245">
    <property type="component" value="Unassembled WGS sequence"/>
</dbReference>
<evidence type="ECO:0000313" key="3">
    <source>
        <dbReference type="Proteomes" id="UP000494245"/>
    </source>
</evidence>
<proteinExistence type="predicted"/>
<dbReference type="Pfam" id="PF01636">
    <property type="entry name" value="APH"/>
    <property type="match status" value="1"/>
</dbReference>
<dbReference type="AlphaFoldDB" id="A0A6V8LMZ3"/>
<name>A0A6V8LMZ3_9BACT</name>
<dbReference type="EMBL" id="BLTE01000002">
    <property type="protein sequence ID" value="GFK93034.1"/>
    <property type="molecule type" value="Genomic_DNA"/>
</dbReference>
<protein>
    <recommendedName>
        <fullName evidence="1">Aminoglycoside phosphotransferase domain-containing protein</fullName>
    </recommendedName>
</protein>
<gene>
    <name evidence="2" type="ORF">NNJEOMEG_00863</name>
</gene>
<accession>A0A6V8LMZ3</accession>
<sequence length="308" mass="33723">MTPYHDLLSSFGVDFARARQDLPVPGSPERCLRRQVVEDASGALWLLERIGPAQAARREALGRLLEALEARGLDRLAPYRRVPGGGHVLRDWAGLWQLSPFVTGREPERPGYLERPGPARELARWLARLRRASLGLALPGGLFALDLPEYARALSARLAQHRPGVHARLGPVLKALSPYLEAWPGLPRALAHGDLHPLNVVWGADGPLGVIDWEFAGARPALDDAANCLGCVLLEARGDRSAPFVEAFARELRGSDLLELSLAPWLDAAVLASRLGWLSEWLRKADAPMLSDELDYMDHLAARMVAAP</sequence>
<dbReference type="Gene3D" id="3.90.1200.10">
    <property type="match status" value="1"/>
</dbReference>